<protein>
    <submittedName>
        <fullName evidence="2">DNA-directed RNA polymerase specialized sigma24 family protein</fullName>
    </submittedName>
</protein>
<organism evidence="2 3">
    <name type="scientific">Geomicrobium halophilum</name>
    <dbReference type="NCBI Taxonomy" id="549000"/>
    <lineage>
        <taxon>Bacteria</taxon>
        <taxon>Bacillati</taxon>
        <taxon>Bacillota</taxon>
        <taxon>Bacilli</taxon>
        <taxon>Bacillales</taxon>
        <taxon>Geomicrobium</taxon>
    </lineage>
</organism>
<sequence>MVEVADVQDYIKEAQAGDRQKLALLAEKFEPKVRKCLLQTTPQERDDLRQELMLKVIELTLSFDTRNVPTFEEFKDHLHANEPR</sequence>
<dbReference type="Pfam" id="PF12645">
    <property type="entry name" value="HTH_16"/>
    <property type="match status" value="1"/>
</dbReference>
<dbReference type="AlphaFoldDB" id="A0A841Q253"/>
<dbReference type="GO" id="GO:0000428">
    <property type="term" value="C:DNA-directed RNA polymerase complex"/>
    <property type="evidence" value="ECO:0007669"/>
    <property type="project" value="UniProtKB-KW"/>
</dbReference>
<dbReference type="GO" id="GO:0006352">
    <property type="term" value="P:DNA-templated transcription initiation"/>
    <property type="evidence" value="ECO:0007669"/>
    <property type="project" value="InterPro"/>
</dbReference>
<reference evidence="2 3" key="1">
    <citation type="submission" date="2020-08" db="EMBL/GenBank/DDBJ databases">
        <title>Genomic Encyclopedia of Type Strains, Phase IV (KMG-IV): sequencing the most valuable type-strain genomes for metagenomic binning, comparative biology and taxonomic classification.</title>
        <authorList>
            <person name="Goeker M."/>
        </authorList>
    </citation>
    <scope>NUCLEOTIDE SEQUENCE [LARGE SCALE GENOMIC DNA]</scope>
    <source>
        <strain evidence="2 3">DSM 21769</strain>
    </source>
</reference>
<dbReference type="GO" id="GO:0003700">
    <property type="term" value="F:DNA-binding transcription factor activity"/>
    <property type="evidence" value="ECO:0007669"/>
    <property type="project" value="InterPro"/>
</dbReference>
<name>A0A841Q253_9BACL</name>
<keyword evidence="2" id="KW-0240">DNA-directed RNA polymerase</keyword>
<proteinExistence type="predicted"/>
<dbReference type="Proteomes" id="UP000568839">
    <property type="component" value="Unassembled WGS sequence"/>
</dbReference>
<evidence type="ECO:0000259" key="1">
    <source>
        <dbReference type="Pfam" id="PF12645"/>
    </source>
</evidence>
<dbReference type="RefSeq" id="WP_184404320.1">
    <property type="nucleotide sequence ID" value="NZ_JACHHJ010000003.1"/>
</dbReference>
<dbReference type="EMBL" id="JACHHJ010000003">
    <property type="protein sequence ID" value="MBB6450268.1"/>
    <property type="molecule type" value="Genomic_DNA"/>
</dbReference>
<gene>
    <name evidence="2" type="ORF">HNR44_002251</name>
</gene>
<comment type="caution">
    <text evidence="2">The sequence shown here is derived from an EMBL/GenBank/DDBJ whole genome shotgun (WGS) entry which is preliminary data.</text>
</comment>
<keyword evidence="2" id="KW-0804">Transcription</keyword>
<dbReference type="InterPro" id="IPR013325">
    <property type="entry name" value="RNA_pol_sigma_r2"/>
</dbReference>
<evidence type="ECO:0000313" key="2">
    <source>
        <dbReference type="EMBL" id="MBB6450268.1"/>
    </source>
</evidence>
<dbReference type="SUPFAM" id="SSF88946">
    <property type="entry name" value="Sigma2 domain of RNA polymerase sigma factors"/>
    <property type="match status" value="1"/>
</dbReference>
<dbReference type="InterPro" id="IPR024760">
    <property type="entry name" value="HTH_dom_conjug_TS-like"/>
</dbReference>
<accession>A0A841Q253</accession>
<keyword evidence="3" id="KW-1185">Reference proteome</keyword>
<feature type="domain" description="Helix-turn-helix conjugative transposon-like" evidence="1">
    <location>
        <begin position="11"/>
        <end position="64"/>
    </location>
</feature>
<evidence type="ECO:0000313" key="3">
    <source>
        <dbReference type="Proteomes" id="UP000568839"/>
    </source>
</evidence>
<dbReference type="Gene3D" id="1.10.1740.10">
    <property type="match status" value="1"/>
</dbReference>